<evidence type="ECO:0000256" key="7">
    <source>
        <dbReference type="RuleBase" id="RU369122"/>
    </source>
</evidence>
<dbReference type="GO" id="GO:0046872">
    <property type="term" value="F:metal ion binding"/>
    <property type="evidence" value="ECO:0007669"/>
    <property type="project" value="UniProtKB-UniRule"/>
</dbReference>
<organism evidence="8 9">
    <name type="scientific">Ditylenchus destructor</name>
    <dbReference type="NCBI Taxonomy" id="166010"/>
    <lineage>
        <taxon>Eukaryota</taxon>
        <taxon>Metazoa</taxon>
        <taxon>Ecdysozoa</taxon>
        <taxon>Nematoda</taxon>
        <taxon>Chromadorea</taxon>
        <taxon>Rhabditida</taxon>
        <taxon>Tylenchina</taxon>
        <taxon>Tylenchomorpha</taxon>
        <taxon>Sphaerularioidea</taxon>
        <taxon>Anguinidae</taxon>
        <taxon>Anguininae</taxon>
        <taxon>Ditylenchus</taxon>
    </lineage>
</organism>
<keyword evidence="4 6" id="KW-0342">GTP-binding</keyword>
<evidence type="ECO:0000256" key="6">
    <source>
        <dbReference type="PIRSR" id="PIRSR601019-1"/>
    </source>
</evidence>
<comment type="subunit">
    <text evidence="7">G proteins are composed of 3 units; alpha, beta and gamma. The alpha chain contains the guanine nucleotide binding site.</text>
</comment>
<feature type="binding site" evidence="6">
    <location>
        <begin position="3"/>
        <end position="7"/>
    </location>
    <ligand>
        <name>GTP</name>
        <dbReference type="ChEBI" id="CHEBI:37565"/>
    </ligand>
</feature>
<name>A0AAD4QUG9_9BILA</name>
<accession>A0AAD4QUG9</accession>
<evidence type="ECO:0000313" key="9">
    <source>
        <dbReference type="Proteomes" id="UP001201812"/>
    </source>
</evidence>
<evidence type="ECO:0000256" key="3">
    <source>
        <dbReference type="ARBA" id="ARBA00022842"/>
    </source>
</evidence>
<evidence type="ECO:0000256" key="2">
    <source>
        <dbReference type="ARBA" id="ARBA00022741"/>
    </source>
</evidence>
<dbReference type="InterPro" id="IPR027417">
    <property type="entry name" value="P-loop_NTPase"/>
</dbReference>
<dbReference type="Pfam" id="PF00503">
    <property type="entry name" value="G-alpha"/>
    <property type="match status" value="1"/>
</dbReference>
<dbReference type="PRINTS" id="PR00442">
    <property type="entry name" value="GPROTEINAQ"/>
</dbReference>
<evidence type="ECO:0000256" key="4">
    <source>
        <dbReference type="ARBA" id="ARBA00023134"/>
    </source>
</evidence>
<dbReference type="Proteomes" id="UP001201812">
    <property type="component" value="Unassembled WGS sequence"/>
</dbReference>
<protein>
    <recommendedName>
        <fullName evidence="7">Guanine nucleotide-binding protein subunit alpha</fullName>
    </recommendedName>
</protein>
<dbReference type="InterPro" id="IPR000654">
    <property type="entry name" value="Gprotein_alpha_Q"/>
</dbReference>
<reference evidence="8" key="1">
    <citation type="submission" date="2022-01" db="EMBL/GenBank/DDBJ databases">
        <title>Genome Sequence Resource for Two Populations of Ditylenchus destructor, the Migratory Endoparasitic Phytonematode.</title>
        <authorList>
            <person name="Zhang H."/>
            <person name="Lin R."/>
            <person name="Xie B."/>
        </authorList>
    </citation>
    <scope>NUCLEOTIDE SEQUENCE</scope>
    <source>
        <strain evidence="8">BazhouSP</strain>
    </source>
</reference>
<dbReference type="SMART" id="SM00275">
    <property type="entry name" value="G_alpha"/>
    <property type="match status" value="1"/>
</dbReference>
<keyword evidence="9" id="KW-1185">Reference proteome</keyword>
<evidence type="ECO:0000256" key="5">
    <source>
        <dbReference type="ARBA" id="ARBA00023224"/>
    </source>
</evidence>
<comment type="function">
    <text evidence="7">Guanine nucleotide-binding proteins (G proteins) are involved as modulators or transducers in various transmembrane signaling systems.</text>
</comment>
<dbReference type="PRINTS" id="PR00318">
    <property type="entry name" value="GPROTEINA"/>
</dbReference>
<dbReference type="PANTHER" id="PTHR10218">
    <property type="entry name" value="GTP-BINDING PROTEIN ALPHA SUBUNIT"/>
    <property type="match status" value="1"/>
</dbReference>
<feature type="binding site" evidence="6">
    <location>
        <position position="129"/>
    </location>
    <ligand>
        <name>GTP</name>
        <dbReference type="ChEBI" id="CHEBI:37565"/>
    </ligand>
</feature>
<proteinExistence type="inferred from homology"/>
<dbReference type="GO" id="GO:0005525">
    <property type="term" value="F:GTP binding"/>
    <property type="evidence" value="ECO:0007669"/>
    <property type="project" value="UniProtKB-UniRule"/>
</dbReference>
<dbReference type="FunFam" id="3.40.50.300:FF:003977">
    <property type="entry name" value="Guanine nucleotide-binding protein G(q) subunit alpha"/>
    <property type="match status" value="1"/>
</dbReference>
<dbReference type="GO" id="GO:0001664">
    <property type="term" value="F:G protein-coupled receptor binding"/>
    <property type="evidence" value="ECO:0007669"/>
    <property type="project" value="UniProtKB-UniRule"/>
</dbReference>
<keyword evidence="2 6" id="KW-0547">Nucleotide-binding</keyword>
<evidence type="ECO:0000256" key="1">
    <source>
        <dbReference type="ARBA" id="ARBA00022723"/>
    </source>
</evidence>
<evidence type="ECO:0000313" key="8">
    <source>
        <dbReference type="EMBL" id="KAI1701990.1"/>
    </source>
</evidence>
<dbReference type="GO" id="GO:0031683">
    <property type="term" value="F:G-protein beta/gamma-subunit complex binding"/>
    <property type="evidence" value="ECO:0007669"/>
    <property type="project" value="UniProtKB-UniRule"/>
</dbReference>
<keyword evidence="1 7" id="KW-0479">Metal-binding</keyword>
<dbReference type="InterPro" id="IPR001019">
    <property type="entry name" value="Gprotein_alpha_su"/>
</dbReference>
<dbReference type="GO" id="GO:0005834">
    <property type="term" value="C:heterotrimeric G-protein complex"/>
    <property type="evidence" value="ECO:0007669"/>
    <property type="project" value="UniProtKB-UniRule"/>
</dbReference>
<dbReference type="AlphaFoldDB" id="A0AAD4QUG9"/>
<dbReference type="Gene3D" id="3.40.50.300">
    <property type="entry name" value="P-loop containing nucleotide triphosphate hydrolases"/>
    <property type="match status" value="1"/>
</dbReference>
<dbReference type="GO" id="GO:0005737">
    <property type="term" value="C:cytoplasm"/>
    <property type="evidence" value="ECO:0007669"/>
    <property type="project" value="TreeGrafter"/>
</dbReference>
<dbReference type="PANTHER" id="PTHR10218:SF364">
    <property type="entry name" value="GUANINE NUCLEOTIDE-BINDING PROTEIN (G PROTEIN), Q POLYPEPTIDE"/>
    <property type="match status" value="1"/>
</dbReference>
<dbReference type="EMBL" id="JAKKPZ010000107">
    <property type="protein sequence ID" value="KAI1701990.1"/>
    <property type="molecule type" value="Genomic_DNA"/>
</dbReference>
<dbReference type="GO" id="GO:0007188">
    <property type="term" value="P:adenylate cyclase-modulating G protein-coupled receptor signaling pathway"/>
    <property type="evidence" value="ECO:0007669"/>
    <property type="project" value="TreeGrafter"/>
</dbReference>
<dbReference type="GO" id="GO:0003924">
    <property type="term" value="F:GTPase activity"/>
    <property type="evidence" value="ECO:0007669"/>
    <property type="project" value="UniProtKB-UniRule"/>
</dbReference>
<gene>
    <name evidence="8" type="ORF">DdX_15774</name>
</gene>
<comment type="caution">
    <text evidence="8">The sequence shown here is derived from an EMBL/GenBank/DDBJ whole genome shotgun (WGS) entry which is preliminary data.</text>
</comment>
<keyword evidence="5 7" id="KW-0807">Transducer</keyword>
<dbReference type="CDD" id="cd00066">
    <property type="entry name" value="G-alpha"/>
    <property type="match status" value="1"/>
</dbReference>
<comment type="similarity">
    <text evidence="7">Belongs to the G-alpha family. G(q) subfamily.</text>
</comment>
<keyword evidence="3 7" id="KW-0460">Magnesium</keyword>
<dbReference type="GO" id="GO:0005096">
    <property type="term" value="F:GTPase activator activity"/>
    <property type="evidence" value="ECO:0007669"/>
    <property type="project" value="TreeGrafter"/>
</dbReference>
<sequence length="157" mass="18311">MVDVGGQRSERRKWIHCFDNVTAIMFLVALSEYDQVLVECDHENRMAESMALFQTIISYAWFEESSMILFLNKKDLLAEKILSSHLADYFPNYEGPPRNEAAARDFILKMFLDLNPESEKVIYFHFTCATDTENIRVVFSAVKDMIIRRNLKDTNIV</sequence>
<dbReference type="SUPFAM" id="SSF52540">
    <property type="entry name" value="P-loop containing nucleoside triphosphate hydrolases"/>
    <property type="match status" value="1"/>
</dbReference>
<dbReference type="PROSITE" id="PS51882">
    <property type="entry name" value="G_ALPHA"/>
    <property type="match status" value="1"/>
</dbReference>
<feature type="binding site" evidence="6">
    <location>
        <begin position="72"/>
        <end position="75"/>
    </location>
    <ligand>
        <name>GTP</name>
        <dbReference type="ChEBI" id="CHEBI:37565"/>
    </ligand>
</feature>